<sequence>MLSLFLSAVVAASQIPGARSADYHCPTDIVSCSPEVSSNDVHPCCVPRPAGLFVFKHRFEPDVEVEGGKWGIDGLDVLNCDETPAKTRYASRWEHEHIASFCLQSPLFEGEAGFEKAESEWAQSEVGEGIEEVWSRSWNAAGRLVSTLTDECGSTKKPGQEVPAFFHALSVLHERLPTHRILADADILPSSDTTYSLDLIREALAEGTGYQPLVVCDNMTLSSIHWPFVVHNRFQDAQFEPASLSRTSNCPKDGIIYPPSTATPPPTSTGTWDDLRRPTPRPITMPHDDSRLYYSTTADDAQFTGRAAVRKLGVFKSGDESREERKEEQPRRAFLRDEL</sequence>
<reference evidence="5" key="1">
    <citation type="submission" date="2023-02" db="EMBL/GenBank/DDBJ databases">
        <title>Identification and recombinant expression of a fungal hydrolase from Papiliotrema laurentii that hydrolyzes apple cutin and clears colloidal polyester polyurethane.</title>
        <authorList>
            <consortium name="DOE Joint Genome Institute"/>
            <person name="Roman V.A."/>
            <person name="Bojanowski C."/>
            <person name="Crable B.R."/>
            <person name="Wagner D.N."/>
            <person name="Hung C.S."/>
            <person name="Nadeau L.J."/>
            <person name="Schratz L."/>
            <person name="Haridas S."/>
            <person name="Pangilinan J."/>
            <person name="Lipzen A."/>
            <person name="Na H."/>
            <person name="Yan M."/>
            <person name="Ng V."/>
            <person name="Grigoriev I.V."/>
            <person name="Spatafora J.W."/>
            <person name="Barlow D."/>
            <person name="Biffinger J."/>
            <person name="Kelley-Loughnane N."/>
            <person name="Varaljay V.A."/>
            <person name="Crookes-Goodson W.J."/>
        </authorList>
    </citation>
    <scope>NUCLEOTIDE SEQUENCE</scope>
    <source>
        <strain evidence="5">5307AH</strain>
    </source>
</reference>
<accession>A0AAD9D2W4</accession>
<dbReference type="Gene3D" id="3.90.730.10">
    <property type="entry name" value="Ribonuclease T2-like"/>
    <property type="match status" value="1"/>
</dbReference>
<comment type="caution">
    <text evidence="5">The sequence shown here is derived from an EMBL/GenBank/DDBJ whole genome shotgun (WGS) entry which is preliminary data.</text>
</comment>
<dbReference type="AlphaFoldDB" id="A0AAD9D2W4"/>
<dbReference type="SUPFAM" id="SSF55895">
    <property type="entry name" value="Ribonuclease Rh-like"/>
    <property type="match status" value="1"/>
</dbReference>
<feature type="signal peptide" evidence="4">
    <location>
        <begin position="1"/>
        <end position="20"/>
    </location>
</feature>
<keyword evidence="6" id="KW-1185">Reference proteome</keyword>
<gene>
    <name evidence="5" type="ORF">DB88DRAFT_489494</name>
</gene>
<dbReference type="InterPro" id="IPR001568">
    <property type="entry name" value="RNase_T2-like"/>
</dbReference>
<comment type="similarity">
    <text evidence="1 2">Belongs to the RNase T2 family.</text>
</comment>
<evidence type="ECO:0000256" key="2">
    <source>
        <dbReference type="RuleBase" id="RU004328"/>
    </source>
</evidence>
<dbReference type="Pfam" id="PF00445">
    <property type="entry name" value="Ribonuclease_T2"/>
    <property type="match status" value="1"/>
</dbReference>
<keyword evidence="4" id="KW-0732">Signal</keyword>
<evidence type="ECO:0000256" key="3">
    <source>
        <dbReference type="SAM" id="MobiDB-lite"/>
    </source>
</evidence>
<evidence type="ECO:0000313" key="5">
    <source>
        <dbReference type="EMBL" id="KAK1924216.1"/>
    </source>
</evidence>
<protein>
    <submittedName>
        <fullName evidence="5">Uncharacterized protein</fullName>
    </submittedName>
</protein>
<evidence type="ECO:0000313" key="6">
    <source>
        <dbReference type="Proteomes" id="UP001182556"/>
    </source>
</evidence>
<dbReference type="GO" id="GO:0033897">
    <property type="term" value="F:ribonuclease T2 activity"/>
    <property type="evidence" value="ECO:0007669"/>
    <property type="project" value="InterPro"/>
</dbReference>
<feature type="chain" id="PRO_5042007782" evidence="4">
    <location>
        <begin position="21"/>
        <end position="339"/>
    </location>
</feature>
<dbReference type="Proteomes" id="UP001182556">
    <property type="component" value="Unassembled WGS sequence"/>
</dbReference>
<dbReference type="EMBL" id="JAODAN010000005">
    <property type="protein sequence ID" value="KAK1924216.1"/>
    <property type="molecule type" value="Genomic_DNA"/>
</dbReference>
<evidence type="ECO:0000256" key="4">
    <source>
        <dbReference type="SAM" id="SignalP"/>
    </source>
</evidence>
<name>A0AAD9D2W4_PAPLA</name>
<feature type="region of interest" description="Disordered" evidence="3">
    <location>
        <begin position="255"/>
        <end position="289"/>
    </location>
</feature>
<proteinExistence type="inferred from homology"/>
<dbReference type="GO" id="GO:0003723">
    <property type="term" value="F:RNA binding"/>
    <property type="evidence" value="ECO:0007669"/>
    <property type="project" value="InterPro"/>
</dbReference>
<evidence type="ECO:0000256" key="1">
    <source>
        <dbReference type="ARBA" id="ARBA00007469"/>
    </source>
</evidence>
<dbReference type="InterPro" id="IPR036430">
    <property type="entry name" value="RNase_T2-like_sf"/>
</dbReference>
<feature type="region of interest" description="Disordered" evidence="3">
    <location>
        <begin position="317"/>
        <end position="339"/>
    </location>
</feature>
<organism evidence="5 6">
    <name type="scientific">Papiliotrema laurentii</name>
    <name type="common">Cryptococcus laurentii</name>
    <dbReference type="NCBI Taxonomy" id="5418"/>
    <lineage>
        <taxon>Eukaryota</taxon>
        <taxon>Fungi</taxon>
        <taxon>Dikarya</taxon>
        <taxon>Basidiomycota</taxon>
        <taxon>Agaricomycotina</taxon>
        <taxon>Tremellomycetes</taxon>
        <taxon>Tremellales</taxon>
        <taxon>Rhynchogastremaceae</taxon>
        <taxon>Papiliotrema</taxon>
    </lineage>
</organism>